<sequence length="87" mass="9672">MRLHKVIQPVADTDALHRFMGADIAPGGLIYLPFFDIDNVAQCLHSARYTVIPGQYLFLIFLLCGRQFGFTVQPGGFVLLTGFKSLL</sequence>
<proteinExistence type="predicted"/>
<dbReference type="AlphaFoldDB" id="A0AAX2N2V3"/>
<dbReference type="EMBL" id="UJHH01000029">
    <property type="protein sequence ID" value="SWF76694.1"/>
    <property type="molecule type" value="Genomic_DNA"/>
</dbReference>
<gene>
    <name evidence="1" type="ORF">SAMEA3720909_04691</name>
</gene>
<organism evidence="1 2">
    <name type="scientific">Klebsiella pneumoniae</name>
    <dbReference type="NCBI Taxonomy" id="573"/>
    <lineage>
        <taxon>Bacteria</taxon>
        <taxon>Pseudomonadati</taxon>
        <taxon>Pseudomonadota</taxon>
        <taxon>Gammaproteobacteria</taxon>
        <taxon>Enterobacterales</taxon>
        <taxon>Enterobacteriaceae</taxon>
        <taxon>Klebsiella/Raoultella group</taxon>
        <taxon>Klebsiella</taxon>
        <taxon>Klebsiella pneumoniae complex</taxon>
    </lineage>
</organism>
<reference evidence="1 2" key="1">
    <citation type="submission" date="2018-08" db="EMBL/GenBank/DDBJ databases">
        <authorList>
            <consortium name="Pathogen Informatics"/>
        </authorList>
    </citation>
    <scope>NUCLEOTIDE SEQUENCE [LARGE SCALE GENOMIC DNA]</scope>
    <source>
        <strain evidence="1 2">EuSCAPE_UK014</strain>
    </source>
</reference>
<protein>
    <submittedName>
        <fullName evidence="1">Uncharacterized protein</fullName>
    </submittedName>
</protein>
<evidence type="ECO:0000313" key="2">
    <source>
        <dbReference type="Proteomes" id="UP000259364"/>
    </source>
</evidence>
<comment type="caution">
    <text evidence="1">The sequence shown here is derived from an EMBL/GenBank/DDBJ whole genome shotgun (WGS) entry which is preliminary data.</text>
</comment>
<evidence type="ECO:0000313" key="1">
    <source>
        <dbReference type="EMBL" id="SWF76694.1"/>
    </source>
</evidence>
<dbReference type="Proteomes" id="UP000259364">
    <property type="component" value="Unassembled WGS sequence"/>
</dbReference>
<name>A0AAX2N2V3_KLEPN</name>
<accession>A0AAX2N2V3</accession>